<keyword evidence="1" id="KW-1133">Transmembrane helix</keyword>
<proteinExistence type="predicted"/>
<accession>X5EPA4</accession>
<dbReference type="KEGG" id="nmx:NMA510612_0975"/>
<dbReference type="PATRIC" id="fig|487.517.peg.977"/>
<protein>
    <submittedName>
        <fullName evidence="2">Uncharacterized protein</fullName>
    </submittedName>
</protein>
<dbReference type="EMBL" id="CP007524">
    <property type="protein sequence ID" value="AHW75276.1"/>
    <property type="molecule type" value="Genomic_DNA"/>
</dbReference>
<keyword evidence="1" id="KW-0472">Membrane</keyword>
<evidence type="ECO:0000313" key="3">
    <source>
        <dbReference type="Proteomes" id="UP000023582"/>
    </source>
</evidence>
<reference evidence="3" key="2">
    <citation type="submission" date="2014-02" db="EMBL/GenBank/DDBJ databases">
        <title>Complete Genome Sequence of Neisseria meningitides, serogroup A strain 510612.</title>
        <authorList>
            <person name="Zhang X."/>
            <person name="Zhang Y."/>
            <person name="Yang J."/>
            <person name="Zhu Y."/>
            <person name="Jin Q."/>
        </authorList>
    </citation>
    <scope>NUCLEOTIDE SEQUENCE</scope>
    <source>
        <strain evidence="3">NMA510612</strain>
    </source>
</reference>
<sequence length="43" mass="4569">MFGRGNPNRANFCKAQLLIYLIGSLIGLVFALFIGGSVSGTHD</sequence>
<dbReference type="AlphaFoldDB" id="X5EPA4"/>
<evidence type="ECO:0000256" key="1">
    <source>
        <dbReference type="SAM" id="Phobius"/>
    </source>
</evidence>
<reference evidence="2 3" key="1">
    <citation type="journal article" date="2014" name="Genome Announc.">
        <title>Complete Genome Sequence of Neisseria meningitidis Serogroup A Strain NMA510612, Isolated from a Patient with Bacterial Meningitis in China.</title>
        <authorList>
            <person name="Zhang Y."/>
            <person name="Yang J."/>
            <person name="Xu L."/>
            <person name="Zhu Y."/>
            <person name="Liu B."/>
            <person name="Shao Z."/>
            <person name="Zhang X."/>
            <person name="Jin Q."/>
        </authorList>
    </citation>
    <scope>NUCLEOTIDE SEQUENCE [LARGE SCALE GENOMIC DNA]</scope>
    <source>
        <strain evidence="3">NMA510612</strain>
    </source>
</reference>
<organism evidence="2 3">
    <name type="scientific">Neisseria meningitidis</name>
    <dbReference type="NCBI Taxonomy" id="487"/>
    <lineage>
        <taxon>Bacteria</taxon>
        <taxon>Pseudomonadati</taxon>
        <taxon>Pseudomonadota</taxon>
        <taxon>Betaproteobacteria</taxon>
        <taxon>Neisseriales</taxon>
        <taxon>Neisseriaceae</taxon>
        <taxon>Neisseria</taxon>
    </lineage>
</organism>
<evidence type="ECO:0000313" key="2">
    <source>
        <dbReference type="EMBL" id="AHW75276.1"/>
    </source>
</evidence>
<name>X5EPA4_NEIME</name>
<keyword evidence="1" id="KW-0812">Transmembrane</keyword>
<gene>
    <name evidence="2" type="ORF">NMA510612_0975</name>
</gene>
<dbReference type="Proteomes" id="UP000023582">
    <property type="component" value="Chromosome"/>
</dbReference>
<feature type="transmembrane region" description="Helical" evidence="1">
    <location>
        <begin position="17"/>
        <end position="38"/>
    </location>
</feature>